<feature type="domain" description="ABC transmembrane type-1" evidence="12">
    <location>
        <begin position="364"/>
        <end position="647"/>
    </location>
</feature>
<dbReference type="PANTHER" id="PTHR43394:SF5">
    <property type="entry name" value="ABC TRANSPORTER B FAMILY"/>
    <property type="match status" value="1"/>
</dbReference>
<dbReference type="InterPro" id="IPR003593">
    <property type="entry name" value="AAA+_ATPase"/>
</dbReference>
<dbReference type="SUPFAM" id="SSF90123">
    <property type="entry name" value="ABC transporter transmembrane region"/>
    <property type="match status" value="1"/>
</dbReference>
<dbReference type="PROSITE" id="PS50929">
    <property type="entry name" value="ABC_TM1F"/>
    <property type="match status" value="1"/>
</dbReference>
<dbReference type="InterPro" id="IPR011527">
    <property type="entry name" value="ABC1_TM_dom"/>
</dbReference>
<dbReference type="EMBL" id="CP151517">
    <property type="protein sequence ID" value="WZN66910.1"/>
    <property type="molecule type" value="Genomic_DNA"/>
</dbReference>
<keyword evidence="4" id="KW-0677">Repeat</keyword>
<evidence type="ECO:0000259" key="12">
    <source>
        <dbReference type="PROSITE" id="PS50929"/>
    </source>
</evidence>
<dbReference type="Gene3D" id="1.20.1560.10">
    <property type="entry name" value="ABC transporter type 1, transmembrane domain"/>
    <property type="match status" value="1"/>
</dbReference>
<dbReference type="SMART" id="SM00382">
    <property type="entry name" value="AAA"/>
    <property type="match status" value="1"/>
</dbReference>
<dbReference type="InterPro" id="IPR039421">
    <property type="entry name" value="Type_1_exporter"/>
</dbReference>
<dbReference type="Pfam" id="PF00005">
    <property type="entry name" value="ABC_tran"/>
    <property type="match status" value="1"/>
</dbReference>
<dbReference type="PROSITE" id="PS00211">
    <property type="entry name" value="ABC_TRANSPORTER_1"/>
    <property type="match status" value="1"/>
</dbReference>
<dbReference type="GO" id="GO:0005743">
    <property type="term" value="C:mitochondrial inner membrane"/>
    <property type="evidence" value="ECO:0007669"/>
    <property type="project" value="TreeGrafter"/>
</dbReference>
<dbReference type="Gene3D" id="3.40.50.300">
    <property type="entry name" value="P-loop containing nucleotide triphosphate hydrolases"/>
    <property type="match status" value="1"/>
</dbReference>
<sequence length="957" mass="107200">MGRARRRMNDGGSLIVKSKRWLRVLPMLQFLVMVADLATSLQLTRMTFSAYGTSWTKDLNSGNFNLIFEKFAADLLGACILRLLVFPLFTHLGIKFGSTTKAADPVGGGLRCVPCSSTSDGLKQPLLPVLLATRDAVAQEERERMAMERVTSSGWSKCLPFFGGRARKDGSGTNNKGLKEEREAEEALQCYKDVKRANRNKIAAESLVFFFSTGFQVYMGIKAVCFDVSKLRVHWQFPCLLLLGVICVNIESVLCCVMIESYAKEEGIDKPELHSHPLFFSKANAGHSCDLCRRRILRGYRCWLCDFDICMKCMSSSTKRAEGEGGIRGDKGVRNEKEVAMKPTEYLYRALKLASCEWHLLGCAFTCLILATGSNLVTPVVTGHVFNAIKGENRDEFIYNMKIFIGLSVGSGIFGSLKSLCFRLVQRKLSFMLRNRLFEGVIRQDIAFYDASQTGDLISRMSWDCNAMLQPVSNLLGTTLQSILFFFGGLVFSFFISWRLSMLAFTTMLPIIHLTSKYAVFSQRLNREIFTFIGMANSVAQEAMANIRTVRAFSTEDHELDRYRQETREALHRGIRDALANAGTIFLSNMIDYGASILILFYGGLLVIYPKKDRHINIGMLYAYLRFWDMIQSSYQSLQGVMNSFTKAAGAAQRVLSLMDSLPDIDPNSGRLAEDDMPWSVEFRNVYFVYQMRPDFVVLKDINLKMEPSEVCALVGPSGCGKTTLVSLILRYYDPTDGKILVGGRELQDFNLKHLHKSIGYVSQETQMFAKTIEENIGYGLEGKYNQSDLIEACKAANAHDFIMSFPSGYQTRIGERGVRLSGGQKQRIAIARMMLRRPKLLLLDEATSALDAESEAMVQQSIDSLLEAQDRYTVVLVAHRLSTVVSANQICVIDKGVVSERGNHETLMKLEGTYARLVGKQLEKSKNMLYGAETEEQGSPGRGGGRGSGMRRRNNR</sequence>
<dbReference type="PROSITE" id="PS50893">
    <property type="entry name" value="ABC_TRANSPORTER_2"/>
    <property type="match status" value="1"/>
</dbReference>
<evidence type="ECO:0000256" key="9">
    <source>
        <dbReference type="SAM" id="MobiDB-lite"/>
    </source>
</evidence>
<reference evidence="13 14" key="1">
    <citation type="submission" date="2024-03" db="EMBL/GenBank/DDBJ databases">
        <title>Complete genome sequence of the green alga Chloropicon roscoffensis RCC1871.</title>
        <authorList>
            <person name="Lemieux C."/>
            <person name="Pombert J.-F."/>
            <person name="Otis C."/>
            <person name="Turmel M."/>
        </authorList>
    </citation>
    <scope>NUCLEOTIDE SEQUENCE [LARGE SCALE GENOMIC DNA]</scope>
    <source>
        <strain evidence="13 14">RCC1871</strain>
    </source>
</reference>
<protein>
    <submittedName>
        <fullName evidence="13">ABC transporter</fullName>
    </submittedName>
</protein>
<dbReference type="InterPro" id="IPR027417">
    <property type="entry name" value="P-loop_NTPase"/>
</dbReference>
<feature type="region of interest" description="Disordered" evidence="9">
    <location>
        <begin position="931"/>
        <end position="957"/>
    </location>
</feature>
<dbReference type="SUPFAM" id="SSF52540">
    <property type="entry name" value="P-loop containing nucleoside triphosphate hydrolases"/>
    <property type="match status" value="1"/>
</dbReference>
<feature type="transmembrane region" description="Helical" evidence="10">
    <location>
        <begin position="590"/>
        <end position="609"/>
    </location>
</feature>
<dbReference type="Pfam" id="PF03107">
    <property type="entry name" value="C1_2"/>
    <property type="match status" value="1"/>
</dbReference>
<dbReference type="InterPro" id="IPR003439">
    <property type="entry name" value="ABC_transporter-like_ATP-bd"/>
</dbReference>
<dbReference type="SUPFAM" id="SSF57889">
    <property type="entry name" value="Cysteine-rich domain"/>
    <property type="match status" value="1"/>
</dbReference>
<organism evidence="13 14">
    <name type="scientific">Chloropicon roscoffensis</name>
    <dbReference type="NCBI Taxonomy" id="1461544"/>
    <lineage>
        <taxon>Eukaryota</taxon>
        <taxon>Viridiplantae</taxon>
        <taxon>Chlorophyta</taxon>
        <taxon>Chloropicophyceae</taxon>
        <taxon>Chloropicales</taxon>
        <taxon>Chloropicaceae</taxon>
        <taxon>Chloropicon</taxon>
    </lineage>
</organism>
<evidence type="ECO:0000256" key="8">
    <source>
        <dbReference type="ARBA" id="ARBA00023136"/>
    </source>
</evidence>
<evidence type="ECO:0000256" key="7">
    <source>
        <dbReference type="ARBA" id="ARBA00022989"/>
    </source>
</evidence>
<dbReference type="FunFam" id="1.20.1560.10:FF:000215">
    <property type="entry name" value="ABC transporter B family member 4"/>
    <property type="match status" value="1"/>
</dbReference>
<proteinExistence type="predicted"/>
<evidence type="ECO:0000256" key="4">
    <source>
        <dbReference type="ARBA" id="ARBA00022737"/>
    </source>
</evidence>
<keyword evidence="3 10" id="KW-0812">Transmembrane</keyword>
<feature type="transmembrane region" description="Helical" evidence="10">
    <location>
        <begin position="502"/>
        <end position="520"/>
    </location>
</feature>
<keyword evidence="7 10" id="KW-1133">Transmembrane helix</keyword>
<evidence type="ECO:0000256" key="3">
    <source>
        <dbReference type="ARBA" id="ARBA00022692"/>
    </source>
</evidence>
<accession>A0AAX4PKQ8</accession>
<dbReference type="InterPro" id="IPR004146">
    <property type="entry name" value="DC1"/>
</dbReference>
<gene>
    <name evidence="13" type="ORF">HKI87_17g84810</name>
</gene>
<keyword evidence="14" id="KW-1185">Reference proteome</keyword>
<feature type="transmembrane region" description="Helical" evidence="10">
    <location>
        <begin position="397"/>
        <end position="425"/>
    </location>
</feature>
<feature type="transmembrane region" description="Helical" evidence="10">
    <location>
        <begin position="358"/>
        <end position="377"/>
    </location>
</feature>
<name>A0AAX4PKQ8_9CHLO</name>
<dbReference type="GO" id="GO:0090374">
    <property type="term" value="P:oligopeptide export from mitochondrion"/>
    <property type="evidence" value="ECO:0007669"/>
    <property type="project" value="TreeGrafter"/>
</dbReference>
<dbReference type="GO" id="GO:0005524">
    <property type="term" value="F:ATP binding"/>
    <property type="evidence" value="ECO:0007669"/>
    <property type="project" value="UniProtKB-KW"/>
</dbReference>
<keyword evidence="5" id="KW-0547">Nucleotide-binding</keyword>
<feature type="transmembrane region" description="Helical" evidence="10">
    <location>
        <begin position="64"/>
        <end position="85"/>
    </location>
</feature>
<feature type="transmembrane region" description="Helical" evidence="10">
    <location>
        <begin position="21"/>
        <end position="44"/>
    </location>
</feature>
<dbReference type="AlphaFoldDB" id="A0AAX4PKQ8"/>
<dbReference type="InterPro" id="IPR036640">
    <property type="entry name" value="ABC1_TM_sf"/>
</dbReference>
<comment type="subcellular location">
    <subcellularLocation>
        <location evidence="1">Membrane</location>
        <topology evidence="1">Multi-pass membrane protein</topology>
    </subcellularLocation>
</comment>
<evidence type="ECO:0000256" key="1">
    <source>
        <dbReference type="ARBA" id="ARBA00004141"/>
    </source>
</evidence>
<dbReference type="InterPro" id="IPR046349">
    <property type="entry name" value="C1-like_sf"/>
</dbReference>
<evidence type="ECO:0000313" key="14">
    <source>
        <dbReference type="Proteomes" id="UP001472866"/>
    </source>
</evidence>
<dbReference type="PANTHER" id="PTHR43394">
    <property type="entry name" value="ATP-DEPENDENT PERMEASE MDL1, MITOCHONDRIAL"/>
    <property type="match status" value="1"/>
</dbReference>
<dbReference type="GO" id="GO:0015421">
    <property type="term" value="F:ABC-type oligopeptide transporter activity"/>
    <property type="evidence" value="ECO:0007669"/>
    <property type="project" value="TreeGrafter"/>
</dbReference>
<dbReference type="Pfam" id="PF00664">
    <property type="entry name" value="ABC_membrane"/>
    <property type="match status" value="1"/>
</dbReference>
<evidence type="ECO:0000256" key="6">
    <source>
        <dbReference type="ARBA" id="ARBA00022840"/>
    </source>
</evidence>
<dbReference type="InterPro" id="IPR017871">
    <property type="entry name" value="ABC_transporter-like_CS"/>
</dbReference>
<dbReference type="CDD" id="cd18572">
    <property type="entry name" value="ABC_6TM_TAP"/>
    <property type="match status" value="1"/>
</dbReference>
<evidence type="ECO:0000256" key="10">
    <source>
        <dbReference type="SAM" id="Phobius"/>
    </source>
</evidence>
<dbReference type="GO" id="GO:0016887">
    <property type="term" value="F:ATP hydrolysis activity"/>
    <property type="evidence" value="ECO:0007669"/>
    <property type="project" value="InterPro"/>
</dbReference>
<feature type="transmembrane region" description="Helical" evidence="10">
    <location>
        <begin position="475"/>
        <end position="496"/>
    </location>
</feature>
<evidence type="ECO:0000313" key="13">
    <source>
        <dbReference type="EMBL" id="WZN66910.1"/>
    </source>
</evidence>
<feature type="transmembrane region" description="Helical" evidence="10">
    <location>
        <begin position="233"/>
        <end position="259"/>
    </location>
</feature>
<keyword evidence="2" id="KW-0813">Transport</keyword>
<evidence type="ECO:0000256" key="5">
    <source>
        <dbReference type="ARBA" id="ARBA00022741"/>
    </source>
</evidence>
<dbReference type="Proteomes" id="UP001472866">
    <property type="component" value="Chromosome 17"/>
</dbReference>
<feature type="transmembrane region" description="Helical" evidence="10">
    <location>
        <begin position="202"/>
        <end position="221"/>
    </location>
</feature>
<feature type="domain" description="ABC transporter" evidence="11">
    <location>
        <begin position="681"/>
        <end position="921"/>
    </location>
</feature>
<evidence type="ECO:0000256" key="2">
    <source>
        <dbReference type="ARBA" id="ARBA00022448"/>
    </source>
</evidence>
<keyword evidence="6" id="KW-0067">ATP-binding</keyword>
<evidence type="ECO:0000259" key="11">
    <source>
        <dbReference type="PROSITE" id="PS50893"/>
    </source>
</evidence>
<dbReference type="FunFam" id="3.40.50.300:FF:000836">
    <property type="entry name" value="ABC transporter B family member 25"/>
    <property type="match status" value="1"/>
</dbReference>
<keyword evidence="8 10" id="KW-0472">Membrane</keyword>